<keyword evidence="1" id="KW-0472">Membrane</keyword>
<accession>A0ABW4S487</accession>
<dbReference type="RefSeq" id="WP_390260083.1">
    <property type="nucleotide sequence ID" value="NZ_JBHUGH010000003.1"/>
</dbReference>
<keyword evidence="1" id="KW-0812">Transmembrane</keyword>
<keyword evidence="1" id="KW-1133">Transmembrane helix</keyword>
<dbReference type="Proteomes" id="UP001597353">
    <property type="component" value="Unassembled WGS sequence"/>
</dbReference>
<name>A0ABW4S487_9RHOB</name>
<proteinExistence type="predicted"/>
<protein>
    <submittedName>
        <fullName evidence="2">Uncharacterized protein</fullName>
    </submittedName>
</protein>
<comment type="caution">
    <text evidence="2">The sequence shown here is derived from an EMBL/GenBank/DDBJ whole genome shotgun (WGS) entry which is preliminary data.</text>
</comment>
<evidence type="ECO:0000256" key="1">
    <source>
        <dbReference type="SAM" id="Phobius"/>
    </source>
</evidence>
<keyword evidence="3" id="KW-1185">Reference proteome</keyword>
<organism evidence="2 3">
    <name type="scientific">Halodurantibacterium flavum</name>
    <dbReference type="NCBI Taxonomy" id="1382802"/>
    <lineage>
        <taxon>Bacteria</taxon>
        <taxon>Pseudomonadati</taxon>
        <taxon>Pseudomonadota</taxon>
        <taxon>Alphaproteobacteria</taxon>
        <taxon>Rhodobacterales</taxon>
        <taxon>Paracoccaceae</taxon>
        <taxon>Halodurantibacterium</taxon>
    </lineage>
</organism>
<feature type="transmembrane region" description="Helical" evidence="1">
    <location>
        <begin position="46"/>
        <end position="64"/>
    </location>
</feature>
<dbReference type="EMBL" id="JBHUGH010000003">
    <property type="protein sequence ID" value="MFD1911772.1"/>
    <property type="molecule type" value="Genomic_DNA"/>
</dbReference>
<gene>
    <name evidence="2" type="ORF">ACFSGJ_06010</name>
</gene>
<sequence>MRNDLRLRGIWQAIFFRIAAKIVLKGVLSLTIYFHLPTLLGDMRVLILMFLMVLPASASAGCGLRDRVLALLAGHYSEYPVAAREVDDGLWELHGGAHGGWTITVTREGRTCLVSSGRGWRPYVNASHISLAPVIDKST</sequence>
<evidence type="ECO:0000313" key="2">
    <source>
        <dbReference type="EMBL" id="MFD1911772.1"/>
    </source>
</evidence>
<reference evidence="3" key="1">
    <citation type="journal article" date="2019" name="Int. J. Syst. Evol. Microbiol.">
        <title>The Global Catalogue of Microorganisms (GCM) 10K type strain sequencing project: providing services to taxonomists for standard genome sequencing and annotation.</title>
        <authorList>
            <consortium name="The Broad Institute Genomics Platform"/>
            <consortium name="The Broad Institute Genome Sequencing Center for Infectious Disease"/>
            <person name="Wu L."/>
            <person name="Ma J."/>
        </authorList>
    </citation>
    <scope>NUCLEOTIDE SEQUENCE [LARGE SCALE GENOMIC DNA]</scope>
    <source>
        <strain evidence="3">CGMCC 4.7242</strain>
    </source>
</reference>
<feature type="transmembrane region" description="Helical" evidence="1">
    <location>
        <begin position="12"/>
        <end position="34"/>
    </location>
</feature>
<evidence type="ECO:0000313" key="3">
    <source>
        <dbReference type="Proteomes" id="UP001597353"/>
    </source>
</evidence>